<evidence type="ECO:0000256" key="1">
    <source>
        <dbReference type="SAM" id="SignalP"/>
    </source>
</evidence>
<dbReference type="InParanoid" id="A0A1V8SDX4"/>
<comment type="caution">
    <text evidence="2">The sequence shown here is derived from an EMBL/GenBank/DDBJ whole genome shotgun (WGS) entry which is preliminary data.</text>
</comment>
<dbReference type="OrthoDB" id="9451547at2759"/>
<protein>
    <submittedName>
        <fullName evidence="2">Uncharacterized protein</fullName>
    </submittedName>
</protein>
<accession>A0A1V8SDX4</accession>
<evidence type="ECO:0000313" key="3">
    <source>
        <dbReference type="Proteomes" id="UP000192596"/>
    </source>
</evidence>
<feature type="chain" id="PRO_5012731962" evidence="1">
    <location>
        <begin position="23"/>
        <end position="270"/>
    </location>
</feature>
<gene>
    <name evidence="2" type="ORF">B0A48_16801</name>
</gene>
<evidence type="ECO:0000313" key="2">
    <source>
        <dbReference type="EMBL" id="OQN97259.1"/>
    </source>
</evidence>
<keyword evidence="1" id="KW-0732">Signal</keyword>
<dbReference type="PANTHER" id="PTHR35043">
    <property type="entry name" value="TRANSCRIPTION FACTOR DOMAIN-CONTAINING PROTEIN"/>
    <property type="match status" value="1"/>
</dbReference>
<keyword evidence="3" id="KW-1185">Reference proteome</keyword>
<reference evidence="3" key="1">
    <citation type="submission" date="2017-03" db="EMBL/GenBank/DDBJ databases">
        <title>Genomes of endolithic fungi from Antarctica.</title>
        <authorList>
            <person name="Coleine C."/>
            <person name="Masonjones S."/>
            <person name="Stajich J.E."/>
        </authorList>
    </citation>
    <scope>NUCLEOTIDE SEQUENCE [LARGE SCALE GENOMIC DNA]</scope>
    <source>
        <strain evidence="3">CCFEE 5527</strain>
    </source>
</reference>
<dbReference type="AlphaFoldDB" id="A0A1V8SDX4"/>
<dbReference type="EMBL" id="NAJO01000056">
    <property type="protein sequence ID" value="OQN97259.1"/>
    <property type="molecule type" value="Genomic_DNA"/>
</dbReference>
<name>A0A1V8SDX4_9PEZI</name>
<proteinExistence type="predicted"/>
<dbReference type="PANTHER" id="PTHR35043:SF7">
    <property type="entry name" value="TRANSCRIPTION FACTOR DOMAIN-CONTAINING PROTEIN"/>
    <property type="match status" value="1"/>
</dbReference>
<dbReference type="STRING" id="1507870.A0A1V8SDX4"/>
<organism evidence="2 3">
    <name type="scientific">Cryoendolithus antarcticus</name>
    <dbReference type="NCBI Taxonomy" id="1507870"/>
    <lineage>
        <taxon>Eukaryota</taxon>
        <taxon>Fungi</taxon>
        <taxon>Dikarya</taxon>
        <taxon>Ascomycota</taxon>
        <taxon>Pezizomycotina</taxon>
        <taxon>Dothideomycetes</taxon>
        <taxon>Dothideomycetidae</taxon>
        <taxon>Cladosporiales</taxon>
        <taxon>Cladosporiaceae</taxon>
        <taxon>Cryoendolithus</taxon>
    </lineage>
</organism>
<dbReference type="Proteomes" id="UP000192596">
    <property type="component" value="Unassembled WGS sequence"/>
</dbReference>
<feature type="signal peptide" evidence="1">
    <location>
        <begin position="1"/>
        <end position="22"/>
    </location>
</feature>
<sequence>MGKLLLPAIIAMLLCCVNSAQAISTFSPNCTLPAANITRALYVSAPNVRGTLEILWTSVATIIACTYSVLHLNVPRQRDGRRADWKDDLKWSIKDSATKALWFLKVLFAPEVYLLNALQQYRAAKRLQRKLHSLDDGVYDGRQWSLGECFYVNMGGYAVSLREDAKPRQARQLWAKSFIYLLTREPSLVLPKLLNHAELADRSKRDVFTRSIILLQISFFVATLVSREDETQRERNCLIVQEMIPGTSQSQRTYWPQRWTGPDTIDFPRK</sequence>